<evidence type="ECO:0000256" key="2">
    <source>
        <dbReference type="ARBA" id="ARBA00023315"/>
    </source>
</evidence>
<dbReference type="SUPFAM" id="SSF55729">
    <property type="entry name" value="Acyl-CoA N-acyltransferases (Nat)"/>
    <property type="match status" value="1"/>
</dbReference>
<dbReference type="RefSeq" id="XP_003283087.1">
    <property type="nucleotide sequence ID" value="XM_003283039.1"/>
</dbReference>
<evidence type="ECO:0000259" key="3">
    <source>
        <dbReference type="PROSITE" id="PS51186"/>
    </source>
</evidence>
<dbReference type="OMA" id="QFFFVYF"/>
<protein>
    <recommendedName>
        <fullName evidence="3">N-acetyltransferase domain-containing protein</fullName>
    </recommendedName>
</protein>
<dbReference type="InterPro" id="IPR051556">
    <property type="entry name" value="N-term/lysine_N-AcTrnsfr"/>
</dbReference>
<dbReference type="GO" id="GO:0016747">
    <property type="term" value="F:acyltransferase activity, transferring groups other than amino-acyl groups"/>
    <property type="evidence" value="ECO:0007669"/>
    <property type="project" value="InterPro"/>
</dbReference>
<dbReference type="KEGG" id="dpp:DICPUDRAFT_74100"/>
<evidence type="ECO:0000313" key="4">
    <source>
        <dbReference type="EMBL" id="EGC40336.1"/>
    </source>
</evidence>
<keyword evidence="2" id="KW-0012">Acyltransferase</keyword>
<dbReference type="InterPro" id="IPR000182">
    <property type="entry name" value="GNAT_dom"/>
</dbReference>
<dbReference type="Proteomes" id="UP000001064">
    <property type="component" value="Unassembled WGS sequence"/>
</dbReference>
<dbReference type="EMBL" id="GL870943">
    <property type="protein sequence ID" value="EGC40336.1"/>
    <property type="molecule type" value="Genomic_DNA"/>
</dbReference>
<dbReference type="AlphaFoldDB" id="F0Z6M4"/>
<keyword evidence="5" id="KW-1185">Reference proteome</keyword>
<keyword evidence="1" id="KW-0808">Transferase</keyword>
<dbReference type="Pfam" id="PF00583">
    <property type="entry name" value="Acetyltransf_1"/>
    <property type="match status" value="1"/>
</dbReference>
<name>F0Z6M4_DICPU</name>
<dbReference type="InParanoid" id="F0Z6M4"/>
<proteinExistence type="predicted"/>
<accession>F0Z6M4</accession>
<dbReference type="PANTHER" id="PTHR42919">
    <property type="entry name" value="N-ALPHA-ACETYLTRANSFERASE"/>
    <property type="match status" value="1"/>
</dbReference>
<dbReference type="PANTHER" id="PTHR42919:SF8">
    <property type="entry name" value="N-ALPHA-ACETYLTRANSFERASE 50"/>
    <property type="match status" value="1"/>
</dbReference>
<evidence type="ECO:0000256" key="1">
    <source>
        <dbReference type="ARBA" id="ARBA00022679"/>
    </source>
</evidence>
<gene>
    <name evidence="4" type="ORF">DICPUDRAFT_74100</name>
</gene>
<dbReference type="VEuPathDB" id="AmoebaDB:DICPUDRAFT_74100"/>
<dbReference type="STRING" id="5786.F0Z6M4"/>
<dbReference type="PROSITE" id="PS51186">
    <property type="entry name" value="GNAT"/>
    <property type="match status" value="1"/>
</dbReference>
<dbReference type="eggNOG" id="ENOG502S9A6">
    <property type="taxonomic scope" value="Eukaryota"/>
</dbReference>
<dbReference type="CDD" id="cd04301">
    <property type="entry name" value="NAT_SF"/>
    <property type="match status" value="1"/>
</dbReference>
<evidence type="ECO:0000313" key="5">
    <source>
        <dbReference type="Proteomes" id="UP000001064"/>
    </source>
</evidence>
<dbReference type="InterPro" id="IPR016181">
    <property type="entry name" value="Acyl_CoA_acyltransferase"/>
</dbReference>
<reference evidence="5" key="1">
    <citation type="journal article" date="2011" name="Genome Biol.">
        <title>Comparative genomics of the social amoebae Dictyostelium discoideum and Dictyostelium purpureum.</title>
        <authorList>
            <consortium name="US DOE Joint Genome Institute (JGI-PGF)"/>
            <person name="Sucgang R."/>
            <person name="Kuo A."/>
            <person name="Tian X."/>
            <person name="Salerno W."/>
            <person name="Parikh A."/>
            <person name="Feasley C.L."/>
            <person name="Dalin E."/>
            <person name="Tu H."/>
            <person name="Huang E."/>
            <person name="Barry K."/>
            <person name="Lindquist E."/>
            <person name="Shapiro H."/>
            <person name="Bruce D."/>
            <person name="Schmutz J."/>
            <person name="Salamov A."/>
            <person name="Fey P."/>
            <person name="Gaudet P."/>
            <person name="Anjard C."/>
            <person name="Babu M.M."/>
            <person name="Basu S."/>
            <person name="Bushmanova Y."/>
            <person name="van der Wel H."/>
            <person name="Katoh-Kurasawa M."/>
            <person name="Dinh C."/>
            <person name="Coutinho P.M."/>
            <person name="Saito T."/>
            <person name="Elias M."/>
            <person name="Schaap P."/>
            <person name="Kay R.R."/>
            <person name="Henrissat B."/>
            <person name="Eichinger L."/>
            <person name="Rivero F."/>
            <person name="Putnam N.H."/>
            <person name="West C.M."/>
            <person name="Loomis W.F."/>
            <person name="Chisholm R.L."/>
            <person name="Shaulsky G."/>
            <person name="Strassmann J.E."/>
            <person name="Queller D.C."/>
            <person name="Kuspa A."/>
            <person name="Grigoriev I.V."/>
        </authorList>
    </citation>
    <scope>NUCLEOTIDE SEQUENCE [LARGE SCALE GENOMIC DNA]</scope>
    <source>
        <strain evidence="5">QSDP1</strain>
    </source>
</reference>
<sequence>MNNIDLKKITVDDLKELQIIGKKTFYETFKDGNTEADMVKYLQEGFEDQKLIKEIQNENSEFYFAIDRESDNAVVGYLKLNIGQAQTEIKENNSFEIERIYVIQEYHGKKVGQVLFNKALEIAINNNNIEYIWLGVWEGNPRAIQFYKKNGFIEFDKHIFVLGNDEQIDIMMKLVLKR</sequence>
<organism evidence="4 5">
    <name type="scientific">Dictyostelium purpureum</name>
    <name type="common">Slime mold</name>
    <dbReference type="NCBI Taxonomy" id="5786"/>
    <lineage>
        <taxon>Eukaryota</taxon>
        <taxon>Amoebozoa</taxon>
        <taxon>Evosea</taxon>
        <taxon>Eumycetozoa</taxon>
        <taxon>Dictyostelia</taxon>
        <taxon>Dictyosteliales</taxon>
        <taxon>Dictyosteliaceae</taxon>
        <taxon>Dictyostelium</taxon>
    </lineage>
</organism>
<dbReference type="OrthoDB" id="9975416at2759"/>
<dbReference type="Gene3D" id="3.40.630.30">
    <property type="match status" value="1"/>
</dbReference>
<dbReference type="GeneID" id="10503569"/>
<feature type="domain" description="N-acetyltransferase" evidence="3">
    <location>
        <begin position="4"/>
        <end position="177"/>
    </location>
</feature>